<comment type="caution">
    <text evidence="13">The sequence shown here is derived from an EMBL/GenBank/DDBJ whole genome shotgun (WGS) entry which is preliminary data.</text>
</comment>
<evidence type="ECO:0000256" key="9">
    <source>
        <dbReference type="ARBA" id="ARBA00023004"/>
    </source>
</evidence>
<keyword evidence="10" id="KW-0411">Iron-sulfur</keyword>
<dbReference type="SUPFAM" id="SSF102114">
    <property type="entry name" value="Radical SAM enzymes"/>
    <property type="match status" value="1"/>
</dbReference>
<name>A0A2J9KP98_9ACTO</name>
<evidence type="ECO:0000313" key="16">
    <source>
        <dbReference type="Proteomes" id="UP000575397"/>
    </source>
</evidence>
<dbReference type="InterPro" id="IPR013785">
    <property type="entry name" value="Aldolase_TIM"/>
</dbReference>
<comment type="similarity">
    <text evidence="3">Belongs to the organic radical-activating enzymes family.</text>
</comment>
<evidence type="ECO:0000313" key="17">
    <source>
        <dbReference type="Proteomes" id="UP000582487"/>
    </source>
</evidence>
<keyword evidence="13" id="KW-0670">Pyruvate</keyword>
<dbReference type="Proteomes" id="UP000575397">
    <property type="component" value="Unassembled WGS sequence"/>
</dbReference>
<dbReference type="AlphaFoldDB" id="A0A2J9KP98"/>
<protein>
    <recommendedName>
        <fullName evidence="4">Pyruvate formate-lyase-activating enzyme</fullName>
    </recommendedName>
</protein>
<evidence type="ECO:0000256" key="7">
    <source>
        <dbReference type="ARBA" id="ARBA00022723"/>
    </source>
</evidence>
<evidence type="ECO:0000313" key="12">
    <source>
        <dbReference type="EMBL" id="NMW92653.1"/>
    </source>
</evidence>
<keyword evidence="6" id="KW-0949">S-adenosyl-L-methionine</keyword>
<keyword evidence="13" id="KW-0456">Lyase</keyword>
<dbReference type="SFLD" id="SFLDS00029">
    <property type="entry name" value="Radical_SAM"/>
    <property type="match status" value="1"/>
</dbReference>
<dbReference type="EMBL" id="JABCUV010000002">
    <property type="protein sequence ID" value="NMW92653.1"/>
    <property type="molecule type" value="Genomic_DNA"/>
</dbReference>
<evidence type="ECO:0000256" key="2">
    <source>
        <dbReference type="ARBA" id="ARBA00003141"/>
    </source>
</evidence>
<dbReference type="CDD" id="cd01335">
    <property type="entry name" value="Radical_SAM"/>
    <property type="match status" value="1"/>
</dbReference>
<evidence type="ECO:0000313" key="15">
    <source>
        <dbReference type="Proteomes" id="UP000255284"/>
    </source>
</evidence>
<dbReference type="PROSITE" id="PS51918">
    <property type="entry name" value="RADICAL_SAM"/>
    <property type="match status" value="1"/>
</dbReference>
<dbReference type="GO" id="GO:0016829">
    <property type="term" value="F:lyase activity"/>
    <property type="evidence" value="ECO:0007669"/>
    <property type="project" value="UniProtKB-KW"/>
</dbReference>
<dbReference type="GO" id="GO:0051539">
    <property type="term" value="F:4 iron, 4 sulfur cluster binding"/>
    <property type="evidence" value="ECO:0007669"/>
    <property type="project" value="UniProtKB-KW"/>
</dbReference>
<evidence type="ECO:0000313" key="13">
    <source>
        <dbReference type="EMBL" id="NMX02540.1"/>
    </source>
</evidence>
<proteinExistence type="inferred from homology"/>
<dbReference type="InterPro" id="IPR012838">
    <property type="entry name" value="PFL1_activating"/>
</dbReference>
<evidence type="ECO:0000256" key="6">
    <source>
        <dbReference type="ARBA" id="ARBA00022691"/>
    </source>
</evidence>
<dbReference type="OrthoDB" id="9782387at2"/>
<reference evidence="14 15" key="1">
    <citation type="submission" date="2018-06" db="EMBL/GenBank/DDBJ databases">
        <authorList>
            <consortium name="Pathogen Informatics"/>
            <person name="Doyle S."/>
        </authorList>
    </citation>
    <scope>NUCLEOTIDE SEQUENCE [LARGE SCALE GENOMIC DNA]</scope>
    <source>
        <strain evidence="14 15">NCTC11819</strain>
    </source>
</reference>
<dbReference type="Proteomes" id="UP000255284">
    <property type="component" value="Unassembled WGS sequence"/>
</dbReference>
<keyword evidence="5" id="KW-0004">4Fe-4S</keyword>
<evidence type="ECO:0000259" key="11">
    <source>
        <dbReference type="PROSITE" id="PS51918"/>
    </source>
</evidence>
<evidence type="ECO:0000256" key="10">
    <source>
        <dbReference type="ARBA" id="ARBA00023014"/>
    </source>
</evidence>
<evidence type="ECO:0000256" key="3">
    <source>
        <dbReference type="ARBA" id="ARBA00009777"/>
    </source>
</evidence>
<evidence type="ECO:0000313" key="14">
    <source>
        <dbReference type="EMBL" id="STO15970.1"/>
    </source>
</evidence>
<dbReference type="Gene3D" id="3.20.20.70">
    <property type="entry name" value="Aldolase class I"/>
    <property type="match status" value="1"/>
</dbReference>
<dbReference type="InterPro" id="IPR034457">
    <property type="entry name" value="Organic_radical-activating"/>
</dbReference>
<evidence type="ECO:0000256" key="8">
    <source>
        <dbReference type="ARBA" id="ARBA00023002"/>
    </source>
</evidence>
<accession>A0A2J9KP98</accession>
<dbReference type="PROSITE" id="PS01087">
    <property type="entry name" value="RADICAL_ACTIVATING"/>
    <property type="match status" value="1"/>
</dbReference>
<dbReference type="InterPro" id="IPR058240">
    <property type="entry name" value="rSAM_sf"/>
</dbReference>
<dbReference type="Proteomes" id="UP000582487">
    <property type="component" value="Unassembled WGS sequence"/>
</dbReference>
<dbReference type="EMBL" id="JABCUS010000002">
    <property type="protein sequence ID" value="NMX02540.1"/>
    <property type="molecule type" value="Genomic_DNA"/>
</dbReference>
<dbReference type="PANTHER" id="PTHR30352">
    <property type="entry name" value="PYRUVATE FORMATE-LYASE-ACTIVATING ENZYME"/>
    <property type="match status" value="1"/>
</dbReference>
<dbReference type="RefSeq" id="WP_004013141.1">
    <property type="nucleotide sequence ID" value="NZ_CAMPNB010000009.1"/>
</dbReference>
<dbReference type="GO" id="GO:0046872">
    <property type="term" value="F:metal ion binding"/>
    <property type="evidence" value="ECO:0007669"/>
    <property type="project" value="UniProtKB-KW"/>
</dbReference>
<keyword evidence="8 13" id="KW-0560">Oxidoreductase</keyword>
<dbReference type="NCBIfam" id="TIGR02493">
    <property type="entry name" value="PFLA"/>
    <property type="match status" value="1"/>
</dbReference>
<dbReference type="GO" id="GO:0043365">
    <property type="term" value="F:[formate-C-acetyltransferase]-activating enzyme activity"/>
    <property type="evidence" value="ECO:0007669"/>
    <property type="project" value="InterPro"/>
</dbReference>
<feature type="domain" description="Radical SAM core" evidence="11">
    <location>
        <begin position="75"/>
        <end position="302"/>
    </location>
</feature>
<dbReference type="EMBL" id="UGGQ01000006">
    <property type="protein sequence ID" value="STO15970.1"/>
    <property type="molecule type" value="Genomic_DNA"/>
</dbReference>
<evidence type="ECO:0000256" key="5">
    <source>
        <dbReference type="ARBA" id="ARBA00022485"/>
    </source>
</evidence>
<gene>
    <name evidence="13" type="primary">pflA</name>
    <name evidence="12" type="ORF">HHJ74_02835</name>
    <name evidence="13" type="ORF">HHJ77_00970</name>
    <name evidence="14" type="ORF">NCTC11819_00514</name>
</gene>
<comment type="cofactor">
    <cofactor evidence="1">
        <name>[4Fe-4S] cluster</name>
        <dbReference type="ChEBI" id="CHEBI:49883"/>
    </cofactor>
</comment>
<evidence type="ECO:0000256" key="1">
    <source>
        <dbReference type="ARBA" id="ARBA00001966"/>
    </source>
</evidence>
<dbReference type="Pfam" id="PF04055">
    <property type="entry name" value="Radical_SAM"/>
    <property type="match status" value="1"/>
</dbReference>
<dbReference type="InterPro" id="IPR007197">
    <property type="entry name" value="rSAM"/>
</dbReference>
<reference evidence="16 17" key="2">
    <citation type="submission" date="2020-04" db="EMBL/GenBank/DDBJ databases">
        <title>Antimicrobial susceptibility and clonality of vaginal-derived multi-drug resistant Mobiluncus isolates in China.</title>
        <authorList>
            <person name="Zhang X."/>
        </authorList>
    </citation>
    <scope>NUCLEOTIDE SEQUENCE [LARGE SCALE GENOMIC DNA]</scope>
    <source>
        <strain evidence="13 16">12</strain>
        <strain evidence="12 17">7</strain>
    </source>
</reference>
<keyword evidence="9" id="KW-0408">Iron</keyword>
<organism evidence="13 16">
    <name type="scientific">Mobiluncus mulieris</name>
    <dbReference type="NCBI Taxonomy" id="2052"/>
    <lineage>
        <taxon>Bacteria</taxon>
        <taxon>Bacillati</taxon>
        <taxon>Actinomycetota</taxon>
        <taxon>Actinomycetes</taxon>
        <taxon>Actinomycetales</taxon>
        <taxon>Actinomycetaceae</taxon>
        <taxon>Mobiluncus</taxon>
    </lineage>
</organism>
<dbReference type="PANTHER" id="PTHR30352:SF5">
    <property type="entry name" value="PYRUVATE FORMATE-LYASE 1-ACTIVATING ENZYME"/>
    <property type="match status" value="1"/>
</dbReference>
<comment type="function">
    <text evidence="2">Activation of pyruvate formate-lyase under anaerobic conditions by generation of an organic free radical, using S-adenosylmethionine and reduced flavodoxin as cosubstrates to produce 5'-deoxy-adenosine.</text>
</comment>
<dbReference type="InterPro" id="IPR001989">
    <property type="entry name" value="Radical_activat_CS"/>
</dbReference>
<evidence type="ECO:0000256" key="4">
    <source>
        <dbReference type="ARBA" id="ARBA00021356"/>
    </source>
</evidence>
<keyword evidence="7" id="KW-0479">Metal-binding</keyword>
<dbReference type="GeneID" id="61167225"/>
<sequence>MTPTLERARVDTIFGTEGSTGEYRPEPLEIEVPRVQGAGLDGIADAPEMDRKTHFQLVREGKLGSVHSWELVTAVDGPGTRLTVFLAGCPLRCVYCHNPDTLQMREGTPVLADDLLDKILRYKAVYQATGGGVTFSGGEPMMQPMFLKRLLRGAKANGVHTNIDTSGFLGANFSDQDLELLDMVMLDVKSGNPDTYRKITSRPLQPTIDFGQRLFEAGIPVWIRFVAVPGWTDDPDNVSRVADIVAPWKNVQRLEVLPFHQMARDKWEDLGMEYLLEDVEPPSKEAVEAVRAIFRSRGITVF</sequence>
<dbReference type="SFLD" id="SFLDG01066">
    <property type="entry name" value="organic_radical-activating_enz"/>
    <property type="match status" value="1"/>
</dbReference>